<evidence type="ECO:0000313" key="14">
    <source>
        <dbReference type="Proteomes" id="UP000326759"/>
    </source>
</evidence>
<keyword evidence="3" id="KW-0677">Repeat</keyword>
<dbReference type="GO" id="GO:0008270">
    <property type="term" value="F:zinc ion binding"/>
    <property type="evidence" value="ECO:0007669"/>
    <property type="project" value="UniProtKB-KW"/>
</dbReference>
<dbReference type="Pfam" id="PF00096">
    <property type="entry name" value="zf-C2H2"/>
    <property type="match status" value="6"/>
</dbReference>
<dbReference type="FunFam" id="3.30.160.60:FF:000765">
    <property type="entry name" value="Zinc finger 45-like"/>
    <property type="match status" value="1"/>
</dbReference>
<evidence type="ECO:0000256" key="10">
    <source>
        <dbReference type="PROSITE-ProRule" id="PRU01263"/>
    </source>
</evidence>
<evidence type="ECO:0000256" key="5">
    <source>
        <dbReference type="ARBA" id="ARBA00022833"/>
    </source>
</evidence>
<keyword evidence="6" id="KW-0805">Transcription regulation</keyword>
<evidence type="ECO:0000256" key="1">
    <source>
        <dbReference type="ARBA" id="ARBA00004123"/>
    </source>
</evidence>
<feature type="domain" description="C2H2-type" evidence="11">
    <location>
        <begin position="299"/>
        <end position="326"/>
    </location>
</feature>
<dbReference type="PANTHER" id="PTHR24399:SF23">
    <property type="entry name" value="C2H2-TYPE DOMAIN-CONTAINING PROTEIN"/>
    <property type="match status" value="1"/>
</dbReference>
<dbReference type="FunFam" id="3.30.160.60:FF:000446">
    <property type="entry name" value="Zinc finger protein"/>
    <property type="match status" value="1"/>
</dbReference>
<dbReference type="PANTHER" id="PTHR24399">
    <property type="entry name" value="ZINC FINGER AND BTB DOMAIN-CONTAINING"/>
    <property type="match status" value="1"/>
</dbReference>
<dbReference type="GO" id="GO:0005654">
    <property type="term" value="C:nucleoplasm"/>
    <property type="evidence" value="ECO:0007669"/>
    <property type="project" value="TreeGrafter"/>
</dbReference>
<feature type="domain" description="C2H2-type" evidence="11">
    <location>
        <begin position="155"/>
        <end position="182"/>
    </location>
</feature>
<dbReference type="SMART" id="SM00355">
    <property type="entry name" value="ZnF_C2H2"/>
    <property type="match status" value="9"/>
</dbReference>
<evidence type="ECO:0000256" key="6">
    <source>
        <dbReference type="ARBA" id="ARBA00023015"/>
    </source>
</evidence>
<accession>A0A5N5TFF2</accession>
<feature type="domain" description="C2H2-type" evidence="11">
    <location>
        <begin position="355"/>
        <end position="383"/>
    </location>
</feature>
<evidence type="ECO:0000256" key="2">
    <source>
        <dbReference type="ARBA" id="ARBA00022723"/>
    </source>
</evidence>
<dbReference type="FunFam" id="3.30.160.60:FF:000303">
    <property type="entry name" value="Zinc finger protein 41"/>
    <property type="match status" value="1"/>
</dbReference>
<evidence type="ECO:0000256" key="3">
    <source>
        <dbReference type="ARBA" id="ARBA00022737"/>
    </source>
</evidence>
<evidence type="ECO:0000256" key="9">
    <source>
        <dbReference type="PROSITE-ProRule" id="PRU00042"/>
    </source>
</evidence>
<dbReference type="OrthoDB" id="40579at2759"/>
<feature type="domain" description="C2H2-type" evidence="11">
    <location>
        <begin position="183"/>
        <end position="210"/>
    </location>
</feature>
<feature type="domain" description="C2H2-type" evidence="11">
    <location>
        <begin position="243"/>
        <end position="270"/>
    </location>
</feature>
<evidence type="ECO:0000256" key="4">
    <source>
        <dbReference type="ARBA" id="ARBA00022771"/>
    </source>
</evidence>
<feature type="domain" description="C2H2-type" evidence="11">
    <location>
        <begin position="215"/>
        <end position="242"/>
    </location>
</feature>
<feature type="domain" description="ZAD" evidence="12">
    <location>
        <begin position="1"/>
        <end position="43"/>
    </location>
</feature>
<keyword evidence="5" id="KW-0862">Zinc</keyword>
<protein>
    <submittedName>
        <fullName evidence="13">Zinc finger protein</fullName>
    </submittedName>
</protein>
<dbReference type="AlphaFoldDB" id="A0A5N5TFF2"/>
<dbReference type="PROSITE" id="PS50157">
    <property type="entry name" value="ZINC_FINGER_C2H2_2"/>
    <property type="match status" value="9"/>
</dbReference>
<sequence length="459" mass="53131">MSSEISPSDGLPDQICGPCIAKLDEIVEFSNKCLKVQSELQTLLNDKNANDVEVKPEPFEESGVGNDSVKISEEDKSITEGKCDNPAQKNSEICDENETKFVMSLIEDKSKPDGEFSPSIKPKTKKFKCTKCSKAYFRNTSLQTHIRRAHDQNMEKCPKCKKVFKSYELWTKHQRTHNKSTPYVCEVCSKSFSSRTSLKRHHETHTTPLEQRYKHDCPICGKKFTTKNVIRAHMKLHTDGKNFMCDQCGKSFQTKGTLQVHYRSHTGEKPYECDVCGMKYANIKPFKTHQLKHKEIRPYVCPQCSKAFYSPDLLRRHSFIHTDTRPYPCSFCSKRFRNQWKRKVHERIHTGEKPYKCTLCPSAFYESGNLQKHCRNVHHQDYRLQHQMQENQVSQEQHMYANENDQHSQTRGLDTHEVDDSYVTGTHVTEADIHNSNPLLGHTIFSSSVEMLQETELPI</sequence>
<keyword evidence="7" id="KW-0804">Transcription</keyword>
<dbReference type="SUPFAM" id="SSF57667">
    <property type="entry name" value="beta-beta-alpha zinc fingers"/>
    <property type="match status" value="5"/>
</dbReference>
<dbReference type="PROSITE" id="PS51915">
    <property type="entry name" value="ZAD"/>
    <property type="match status" value="1"/>
</dbReference>
<dbReference type="FunFam" id="3.30.160.60:FF:000688">
    <property type="entry name" value="zinc finger protein 197 isoform X1"/>
    <property type="match status" value="1"/>
</dbReference>
<evidence type="ECO:0000256" key="8">
    <source>
        <dbReference type="ARBA" id="ARBA00023242"/>
    </source>
</evidence>
<dbReference type="Pfam" id="PF07776">
    <property type="entry name" value="zf-AD"/>
    <property type="match status" value="1"/>
</dbReference>
<feature type="domain" description="C2H2-type" evidence="11">
    <location>
        <begin position="271"/>
        <end position="298"/>
    </location>
</feature>
<keyword evidence="14" id="KW-1185">Reference proteome</keyword>
<comment type="caution">
    <text evidence="10">Lacks conserved residue(s) required for the propagation of feature annotation.</text>
</comment>
<dbReference type="SUPFAM" id="SSF57716">
    <property type="entry name" value="Glucocorticoid receptor-like (DNA-binding domain)"/>
    <property type="match status" value="1"/>
</dbReference>
<dbReference type="InterPro" id="IPR036236">
    <property type="entry name" value="Znf_C2H2_sf"/>
</dbReference>
<dbReference type="Proteomes" id="UP000326759">
    <property type="component" value="Unassembled WGS sequence"/>
</dbReference>
<reference evidence="13 14" key="1">
    <citation type="journal article" date="2019" name="PLoS Biol.">
        <title>Sex chromosomes control vertical transmission of feminizing Wolbachia symbionts in an isopod.</title>
        <authorList>
            <person name="Becking T."/>
            <person name="Chebbi M.A."/>
            <person name="Giraud I."/>
            <person name="Moumen B."/>
            <person name="Laverre T."/>
            <person name="Caubet Y."/>
            <person name="Peccoud J."/>
            <person name="Gilbert C."/>
            <person name="Cordaux R."/>
        </authorList>
    </citation>
    <scope>NUCLEOTIDE SEQUENCE [LARGE SCALE GENOMIC DNA]</scope>
    <source>
        <strain evidence="13">ANa2</strain>
        <tissue evidence="13">Whole body excluding digestive tract and cuticle</tissue>
    </source>
</reference>
<proteinExistence type="predicted"/>
<evidence type="ECO:0000259" key="11">
    <source>
        <dbReference type="PROSITE" id="PS50157"/>
    </source>
</evidence>
<keyword evidence="8" id="KW-0539">Nucleus</keyword>
<keyword evidence="4 9" id="KW-0863">Zinc-finger</keyword>
<comment type="caution">
    <text evidence="13">The sequence shown here is derived from an EMBL/GenBank/DDBJ whole genome shotgun (WGS) entry which is preliminary data.</text>
</comment>
<dbReference type="Gene3D" id="3.30.160.60">
    <property type="entry name" value="Classic Zinc Finger"/>
    <property type="match status" value="8"/>
</dbReference>
<organism evidence="13 14">
    <name type="scientific">Armadillidium nasatum</name>
    <dbReference type="NCBI Taxonomy" id="96803"/>
    <lineage>
        <taxon>Eukaryota</taxon>
        <taxon>Metazoa</taxon>
        <taxon>Ecdysozoa</taxon>
        <taxon>Arthropoda</taxon>
        <taxon>Crustacea</taxon>
        <taxon>Multicrustacea</taxon>
        <taxon>Malacostraca</taxon>
        <taxon>Eumalacostraca</taxon>
        <taxon>Peracarida</taxon>
        <taxon>Isopoda</taxon>
        <taxon>Oniscidea</taxon>
        <taxon>Crinocheta</taxon>
        <taxon>Armadillidiidae</taxon>
        <taxon>Armadillidium</taxon>
    </lineage>
</organism>
<gene>
    <name evidence="13" type="ORF">Anas_02353</name>
</gene>
<evidence type="ECO:0000313" key="13">
    <source>
        <dbReference type="EMBL" id="KAB7504947.1"/>
    </source>
</evidence>
<comment type="subcellular location">
    <subcellularLocation>
        <location evidence="1">Nucleus</location>
    </subcellularLocation>
</comment>
<name>A0A5N5TFF2_9CRUS</name>
<dbReference type="FunFam" id="3.30.160.60:FF:000145">
    <property type="entry name" value="Zinc finger protein 574"/>
    <property type="match status" value="1"/>
</dbReference>
<evidence type="ECO:0000256" key="7">
    <source>
        <dbReference type="ARBA" id="ARBA00023163"/>
    </source>
</evidence>
<dbReference type="GO" id="GO:0001227">
    <property type="term" value="F:DNA-binding transcription repressor activity, RNA polymerase II-specific"/>
    <property type="evidence" value="ECO:0007669"/>
    <property type="project" value="TreeGrafter"/>
</dbReference>
<evidence type="ECO:0000259" key="12">
    <source>
        <dbReference type="PROSITE" id="PS51915"/>
    </source>
</evidence>
<dbReference type="GO" id="GO:0000978">
    <property type="term" value="F:RNA polymerase II cis-regulatory region sequence-specific DNA binding"/>
    <property type="evidence" value="ECO:0007669"/>
    <property type="project" value="TreeGrafter"/>
</dbReference>
<feature type="domain" description="C2H2-type" evidence="11">
    <location>
        <begin position="127"/>
        <end position="155"/>
    </location>
</feature>
<keyword evidence="2" id="KW-0479">Metal-binding</keyword>
<feature type="domain" description="C2H2-type" evidence="11">
    <location>
        <begin position="327"/>
        <end position="354"/>
    </location>
</feature>
<dbReference type="EMBL" id="SEYY01002077">
    <property type="protein sequence ID" value="KAB7504947.1"/>
    <property type="molecule type" value="Genomic_DNA"/>
</dbReference>
<dbReference type="PROSITE" id="PS00028">
    <property type="entry name" value="ZINC_FINGER_C2H2_1"/>
    <property type="match status" value="9"/>
</dbReference>
<dbReference type="InterPro" id="IPR012934">
    <property type="entry name" value="Znf_AD"/>
</dbReference>
<dbReference type="InterPro" id="IPR013087">
    <property type="entry name" value="Znf_C2H2_type"/>
</dbReference>